<dbReference type="EMBL" id="JBHYPX010000002">
    <property type="protein sequence ID" value="MFE1350649.1"/>
    <property type="molecule type" value="Genomic_DNA"/>
</dbReference>
<proteinExistence type="inferred from homology"/>
<reference evidence="11 12" key="1">
    <citation type="submission" date="2024-09" db="EMBL/GenBank/DDBJ databases">
        <title>The Natural Products Discovery Center: Release of the First 8490 Sequenced Strains for Exploring Actinobacteria Biosynthetic Diversity.</title>
        <authorList>
            <person name="Kalkreuter E."/>
            <person name="Kautsar S.A."/>
            <person name="Yang D."/>
            <person name="Bader C.D."/>
            <person name="Teijaro C.N."/>
            <person name="Fluegel L."/>
            <person name="Davis C.M."/>
            <person name="Simpson J.R."/>
            <person name="Lauterbach L."/>
            <person name="Steele A.D."/>
            <person name="Gui C."/>
            <person name="Meng S."/>
            <person name="Li G."/>
            <person name="Viehrig K."/>
            <person name="Ye F."/>
            <person name="Su P."/>
            <person name="Kiefer A.F."/>
            <person name="Nichols A."/>
            <person name="Cepeda A.J."/>
            <person name="Yan W."/>
            <person name="Fan B."/>
            <person name="Jiang Y."/>
            <person name="Adhikari A."/>
            <person name="Zheng C.-J."/>
            <person name="Schuster L."/>
            <person name="Cowan T.M."/>
            <person name="Smanski M.J."/>
            <person name="Chevrette M.G."/>
            <person name="De Carvalho L.P.S."/>
            <person name="Shen B."/>
        </authorList>
    </citation>
    <scope>NUCLEOTIDE SEQUENCE [LARGE SCALE GENOMIC DNA]</scope>
    <source>
        <strain evidence="11 12">NPDC058753</strain>
    </source>
</reference>
<dbReference type="SUPFAM" id="SSF53720">
    <property type="entry name" value="ALDH-like"/>
    <property type="match status" value="1"/>
</dbReference>
<sequence>MDAVTQVPAPVNEPVHSYAPGSPERARLEAKLKELGGQGPIQLTMTINGEHRLGGGSEIHVVQPHNHAARLGTLRNATQDDAREAVDTALAAAPAWQALSFDSRAAIFLRAADLLAGPWRETLAAATMLGQSKTAQQAEIDTPCELVDFLRFNVHFARQILAEQPISSDGVWNRTDHRPLEGFVYAITPFNFTAIAGNLPTAPALMGNVVVWKPSPTQQFAAHYLMQLLEAAGLPKGVINMVTGDGLAVSEVVLKHPALAGIHFTGSTATFQHLWRTVGENIAGYRTYPRIVGETGGKDFLVAHPSADKAVLKTAMTRGAFEFQGQKCSALSRAYVPASLWAEIKDDFRDEVEWLTMGDVTDLANFMGAVIDERSFAKNKAAIDRAKADPQVEVLAGGTYDDSVGYFVRPTVLVCQDPAAEYFRDEYFGPILAVHVYADEDYDAMLAQMESVSAYGLTGSIIAQDREAVEHAMRVLRNAAGNFYINDKPTGAVVGQQPFGGGRASGTNDKAGAKQNLTRWTSTRSIKETFVPPTDYRYPHMG</sequence>
<evidence type="ECO:0000256" key="4">
    <source>
        <dbReference type="ARBA" id="ARBA00023002"/>
    </source>
</evidence>
<gene>
    <name evidence="11" type="primary">pruA</name>
    <name evidence="11" type="ORF">ACFW6T_01510</name>
</gene>
<evidence type="ECO:0000313" key="12">
    <source>
        <dbReference type="Proteomes" id="UP001599542"/>
    </source>
</evidence>
<organism evidence="11 12">
    <name type="scientific">Kitasatospora phosalacinea</name>
    <dbReference type="NCBI Taxonomy" id="2065"/>
    <lineage>
        <taxon>Bacteria</taxon>
        <taxon>Bacillati</taxon>
        <taxon>Actinomycetota</taxon>
        <taxon>Actinomycetes</taxon>
        <taxon>Kitasatosporales</taxon>
        <taxon>Streptomycetaceae</taxon>
        <taxon>Kitasatospora</taxon>
    </lineage>
</organism>
<feature type="region of interest" description="Disordered" evidence="9">
    <location>
        <begin position="1"/>
        <end position="22"/>
    </location>
</feature>
<evidence type="ECO:0000256" key="7">
    <source>
        <dbReference type="ARBA" id="ARBA00032259"/>
    </source>
</evidence>
<dbReference type="EC" id="1.2.1.88" evidence="3"/>
<dbReference type="InterPro" id="IPR016162">
    <property type="entry name" value="Ald_DH_N"/>
</dbReference>
<feature type="domain" description="Aldehyde dehydrogenase" evidence="10">
    <location>
        <begin position="57"/>
        <end position="526"/>
    </location>
</feature>
<comment type="pathway">
    <text evidence="1">Amino-acid degradation; L-proline degradation into L-glutamate; L-glutamate from L-proline: step 2/2.</text>
</comment>
<dbReference type="InterPro" id="IPR016161">
    <property type="entry name" value="Ald_DH/histidinol_DH"/>
</dbReference>
<keyword evidence="5" id="KW-0520">NAD</keyword>
<evidence type="ECO:0000259" key="10">
    <source>
        <dbReference type="Pfam" id="PF00171"/>
    </source>
</evidence>
<dbReference type="InterPro" id="IPR005931">
    <property type="entry name" value="P5CDH/ALDH4A1"/>
</dbReference>
<name>A0ABW6GD68_9ACTN</name>
<dbReference type="Gene3D" id="3.40.309.10">
    <property type="entry name" value="Aldehyde Dehydrogenase, Chain A, domain 2"/>
    <property type="match status" value="1"/>
</dbReference>
<evidence type="ECO:0000256" key="5">
    <source>
        <dbReference type="ARBA" id="ARBA00023027"/>
    </source>
</evidence>
<dbReference type="Gene3D" id="3.40.605.10">
    <property type="entry name" value="Aldehyde Dehydrogenase, Chain A, domain 1"/>
    <property type="match status" value="1"/>
</dbReference>
<dbReference type="InterPro" id="IPR016163">
    <property type="entry name" value="Ald_DH_C"/>
</dbReference>
<keyword evidence="4 11" id="KW-0560">Oxidoreductase</keyword>
<evidence type="ECO:0000256" key="9">
    <source>
        <dbReference type="SAM" id="MobiDB-lite"/>
    </source>
</evidence>
<evidence type="ECO:0000256" key="8">
    <source>
        <dbReference type="ARBA" id="ARBA00048142"/>
    </source>
</evidence>
<evidence type="ECO:0000256" key="1">
    <source>
        <dbReference type="ARBA" id="ARBA00004786"/>
    </source>
</evidence>
<dbReference type="InterPro" id="IPR016160">
    <property type="entry name" value="Ald_DH_CS_CYS"/>
</dbReference>
<dbReference type="PANTHER" id="PTHR42862">
    <property type="entry name" value="DELTA-1-PYRROLINE-5-CARBOXYLATE DEHYDROGENASE 1, ISOFORM A-RELATED"/>
    <property type="match status" value="1"/>
</dbReference>
<dbReference type="InterPro" id="IPR050485">
    <property type="entry name" value="Proline_metab_enzyme"/>
</dbReference>
<dbReference type="RefSeq" id="WP_380317090.1">
    <property type="nucleotide sequence ID" value="NZ_JBHYPW010000003.1"/>
</dbReference>
<comment type="similarity">
    <text evidence="2">Belongs to the aldehyde dehydrogenase family.</text>
</comment>
<evidence type="ECO:0000256" key="6">
    <source>
        <dbReference type="ARBA" id="ARBA00023062"/>
    </source>
</evidence>
<evidence type="ECO:0000256" key="2">
    <source>
        <dbReference type="ARBA" id="ARBA00009986"/>
    </source>
</evidence>
<keyword evidence="12" id="KW-1185">Reference proteome</keyword>
<dbReference type="Pfam" id="PF00171">
    <property type="entry name" value="Aldedh"/>
    <property type="match status" value="1"/>
</dbReference>
<dbReference type="Proteomes" id="UP001599542">
    <property type="component" value="Unassembled WGS sequence"/>
</dbReference>
<dbReference type="InterPro" id="IPR015590">
    <property type="entry name" value="Aldehyde_DH_dom"/>
</dbReference>
<dbReference type="PANTHER" id="PTHR42862:SF1">
    <property type="entry name" value="DELTA-1-PYRROLINE-5-CARBOXYLATE DEHYDROGENASE 2, ISOFORM A-RELATED"/>
    <property type="match status" value="1"/>
</dbReference>
<protein>
    <recommendedName>
        <fullName evidence="7">L-glutamate gamma-semialdehyde dehydrogenase</fullName>
        <ecNumber evidence="3">1.2.1.88</ecNumber>
    </recommendedName>
    <alternativeName>
        <fullName evidence="7">L-glutamate gamma-semialdehyde dehydrogenase</fullName>
    </alternativeName>
</protein>
<accession>A0ABW6GD68</accession>
<dbReference type="NCBIfam" id="TIGR01236">
    <property type="entry name" value="D1pyr5carbox1"/>
    <property type="match status" value="1"/>
</dbReference>
<evidence type="ECO:0000256" key="3">
    <source>
        <dbReference type="ARBA" id="ARBA00012884"/>
    </source>
</evidence>
<comment type="caution">
    <text evidence="11">The sequence shown here is derived from an EMBL/GenBank/DDBJ whole genome shotgun (WGS) entry which is preliminary data.</text>
</comment>
<dbReference type="GO" id="GO:0003842">
    <property type="term" value="F:L-glutamate gamma-semialdehyde dehydrogenase activity"/>
    <property type="evidence" value="ECO:0007669"/>
    <property type="project" value="UniProtKB-EC"/>
</dbReference>
<keyword evidence="6" id="KW-0642">Proline metabolism</keyword>
<evidence type="ECO:0000313" key="11">
    <source>
        <dbReference type="EMBL" id="MFE1350649.1"/>
    </source>
</evidence>
<dbReference type="PROSITE" id="PS00070">
    <property type="entry name" value="ALDEHYDE_DEHYDR_CYS"/>
    <property type="match status" value="1"/>
</dbReference>
<comment type="catalytic activity">
    <reaction evidence="8">
        <text>L-glutamate 5-semialdehyde + NAD(+) + H2O = L-glutamate + NADH + 2 H(+)</text>
        <dbReference type="Rhea" id="RHEA:30235"/>
        <dbReference type="ChEBI" id="CHEBI:15377"/>
        <dbReference type="ChEBI" id="CHEBI:15378"/>
        <dbReference type="ChEBI" id="CHEBI:29985"/>
        <dbReference type="ChEBI" id="CHEBI:57540"/>
        <dbReference type="ChEBI" id="CHEBI:57945"/>
        <dbReference type="ChEBI" id="CHEBI:58066"/>
        <dbReference type="EC" id="1.2.1.88"/>
    </reaction>
</comment>
<dbReference type="CDD" id="cd07123">
    <property type="entry name" value="ALDH_F4-17_P5CDH"/>
    <property type="match status" value="1"/>
</dbReference>